<dbReference type="InterPro" id="IPR018631">
    <property type="entry name" value="AAA-ATPase-like_dom"/>
</dbReference>
<reference evidence="2 3" key="1">
    <citation type="submission" date="2016-04" db="EMBL/GenBank/DDBJ databases">
        <title>Genome sequence of Methanobrevibacter filiformis DSM 11501.</title>
        <authorList>
            <person name="Poehlein A."/>
            <person name="Seedorf H."/>
            <person name="Daniel R."/>
        </authorList>
    </citation>
    <scope>NUCLEOTIDE SEQUENCE [LARGE SCALE GENOMIC DNA]</scope>
    <source>
        <strain evidence="2 3">DSM 11501</strain>
    </source>
</reference>
<accession>A0A166AL79</accession>
<dbReference type="Pfam" id="PF09820">
    <property type="entry name" value="AAA-ATPase_like"/>
    <property type="match status" value="1"/>
</dbReference>
<dbReference type="SUPFAM" id="SSF52540">
    <property type="entry name" value="P-loop containing nucleoside triphosphate hydrolases"/>
    <property type="match status" value="1"/>
</dbReference>
<protein>
    <submittedName>
        <fullName evidence="2">Putative AAA-ATPase</fullName>
    </submittedName>
</protein>
<dbReference type="OrthoDB" id="74831at2157"/>
<feature type="domain" description="AAA-ATPase-like" evidence="1">
    <location>
        <begin position="6"/>
        <end position="200"/>
    </location>
</feature>
<dbReference type="Gene3D" id="3.40.50.300">
    <property type="entry name" value="P-loop containing nucleotide triphosphate hydrolases"/>
    <property type="match status" value="1"/>
</dbReference>
<keyword evidence="3" id="KW-1185">Reference proteome</keyword>
<evidence type="ECO:0000313" key="2">
    <source>
        <dbReference type="EMBL" id="KZX12182.1"/>
    </source>
</evidence>
<comment type="caution">
    <text evidence="2">The sequence shown here is derived from an EMBL/GenBank/DDBJ whole genome shotgun (WGS) entry which is preliminary data.</text>
</comment>
<dbReference type="EMBL" id="LWMT01000233">
    <property type="protein sequence ID" value="KZX12182.1"/>
    <property type="molecule type" value="Genomic_DNA"/>
</dbReference>
<proteinExistence type="predicted"/>
<evidence type="ECO:0000259" key="1">
    <source>
        <dbReference type="Pfam" id="PF09820"/>
    </source>
</evidence>
<dbReference type="PANTHER" id="PTHR34825">
    <property type="entry name" value="CONSERVED PROTEIN, WITH A WEAK D-GALACTARATE DEHYDRATASE/ALTRONATE HYDROLASE DOMAIN"/>
    <property type="match status" value="1"/>
</dbReference>
<organism evidence="2 3">
    <name type="scientific">Methanobrevibacter filiformis</name>
    <dbReference type="NCBI Taxonomy" id="55758"/>
    <lineage>
        <taxon>Archaea</taxon>
        <taxon>Methanobacteriati</taxon>
        <taxon>Methanobacteriota</taxon>
        <taxon>Methanomada group</taxon>
        <taxon>Methanobacteria</taxon>
        <taxon>Methanobacteriales</taxon>
        <taxon>Methanobacteriaceae</taxon>
        <taxon>Methanobrevibacter</taxon>
    </lineage>
</organism>
<dbReference type="PATRIC" id="fig|55758.3.peg.1383"/>
<gene>
    <name evidence="2" type="ORF">MBFIL_12080</name>
</gene>
<name>A0A166AL79_9EURY</name>
<evidence type="ECO:0000313" key="3">
    <source>
        <dbReference type="Proteomes" id="UP000077066"/>
    </source>
</evidence>
<dbReference type="AlphaFoldDB" id="A0A166AL79"/>
<dbReference type="InterPro" id="IPR027417">
    <property type="entry name" value="P-loop_NTPase"/>
</dbReference>
<dbReference type="PANTHER" id="PTHR34825:SF1">
    <property type="entry name" value="AAA-ATPASE-LIKE DOMAIN-CONTAINING PROTEIN"/>
    <property type="match status" value="1"/>
</dbReference>
<sequence length="394" mass="46951">MRKLSLGRQDFKTIRENNYIYVDKTKHIYEMIKNSDVNFLSRPRRFGKSLLLNTLKELFRGNKNLFEDLYIYDTWDWNVKYPVIYLDLSVNSSSSNELKDSLNDLLNRIAREFSVQLYSKTLKARFEDLIIEIHNKYHQKVVILIDEYDNPIIDNIKNLKLAEDNRDILHDFYRTLKTMDEHIRFIFLTGVSKFANVSIFSALNNPTDITLDKNFATICGYTQEELERYFGEYISKLAKNLSFSYDEILEKIKYWYDGYSWDGENSVYNPQSTMVAFNRLKFNNYWFKTGTPRFLIDFMKLYDTQPILEPVITDESSFDSFDIEDISEIGLLFQTGYLTVKKLQLIDEEEEYTLAIPNNEVKNSTLKHLLNIYTKYPDYDLFRLIKEMKNNYLI</sequence>
<dbReference type="Proteomes" id="UP000077066">
    <property type="component" value="Unassembled WGS sequence"/>
</dbReference>
<dbReference type="RefSeq" id="WP_169805512.1">
    <property type="nucleotide sequence ID" value="NZ_LWMT01000233.1"/>
</dbReference>